<dbReference type="OrthoDB" id="9792386at2"/>
<dbReference type="STRING" id="1142394.PSMK_30550"/>
<accession>I0IIX6</accession>
<evidence type="ECO:0000256" key="4">
    <source>
        <dbReference type="ARBA" id="ARBA00011881"/>
    </source>
</evidence>
<keyword evidence="10" id="KW-1185">Reference proteome</keyword>
<dbReference type="GO" id="GO:0033971">
    <property type="term" value="F:hydroxyisourate hydrolase activity"/>
    <property type="evidence" value="ECO:0007669"/>
    <property type="project" value="UniProtKB-EC"/>
</dbReference>
<dbReference type="SUPFAM" id="SSF49472">
    <property type="entry name" value="Transthyretin (synonym: prealbumin)"/>
    <property type="match status" value="1"/>
</dbReference>
<organism evidence="9 10">
    <name type="scientific">Phycisphaera mikurensis (strain NBRC 102666 / KCTC 22515 / FYK2301M01)</name>
    <dbReference type="NCBI Taxonomy" id="1142394"/>
    <lineage>
        <taxon>Bacteria</taxon>
        <taxon>Pseudomonadati</taxon>
        <taxon>Planctomycetota</taxon>
        <taxon>Phycisphaerae</taxon>
        <taxon>Phycisphaerales</taxon>
        <taxon>Phycisphaeraceae</taxon>
        <taxon>Phycisphaera</taxon>
    </lineage>
</organism>
<name>I0IIX6_PHYMF</name>
<dbReference type="Gene3D" id="2.60.40.180">
    <property type="entry name" value="Transthyretin/hydroxyisourate hydrolase domain"/>
    <property type="match status" value="1"/>
</dbReference>
<keyword evidence="6 7" id="KW-0378">Hydrolase</keyword>
<comment type="similarity">
    <text evidence="3 7">Belongs to the transthyretin family. 5-hydroxyisourate hydrolase subfamily.</text>
</comment>
<dbReference type="AlphaFoldDB" id="I0IIX6"/>
<dbReference type="InterPro" id="IPR023416">
    <property type="entry name" value="Transthyretin/HIU_hydrolase_d"/>
</dbReference>
<evidence type="ECO:0000256" key="5">
    <source>
        <dbReference type="ARBA" id="ARBA00022631"/>
    </source>
</evidence>
<evidence type="ECO:0000259" key="8">
    <source>
        <dbReference type="Pfam" id="PF00576"/>
    </source>
</evidence>
<evidence type="ECO:0000256" key="7">
    <source>
        <dbReference type="RuleBase" id="RU361270"/>
    </source>
</evidence>
<comment type="catalytic activity">
    <reaction evidence="1 7">
        <text>5-hydroxyisourate + H2O = 5-hydroxy-2-oxo-4-ureido-2,5-dihydro-1H-imidazole-5-carboxylate + H(+)</text>
        <dbReference type="Rhea" id="RHEA:23736"/>
        <dbReference type="ChEBI" id="CHEBI:15377"/>
        <dbReference type="ChEBI" id="CHEBI:15378"/>
        <dbReference type="ChEBI" id="CHEBI:18072"/>
        <dbReference type="ChEBI" id="CHEBI:58639"/>
        <dbReference type="EC" id="3.5.2.17"/>
    </reaction>
</comment>
<dbReference type="PANTHER" id="PTHR10395:SF7">
    <property type="entry name" value="5-HYDROXYISOURATE HYDROLASE"/>
    <property type="match status" value="1"/>
</dbReference>
<feature type="domain" description="Transthyretin/hydroxyisourate hydrolase" evidence="8">
    <location>
        <begin position="3"/>
        <end position="104"/>
    </location>
</feature>
<evidence type="ECO:0000256" key="1">
    <source>
        <dbReference type="ARBA" id="ARBA00001043"/>
    </source>
</evidence>
<dbReference type="Pfam" id="PF00576">
    <property type="entry name" value="Transthyretin"/>
    <property type="match status" value="1"/>
</dbReference>
<dbReference type="GO" id="GO:0006144">
    <property type="term" value="P:purine nucleobase metabolic process"/>
    <property type="evidence" value="ECO:0007669"/>
    <property type="project" value="UniProtKB-KW"/>
</dbReference>
<dbReference type="EMBL" id="AP012338">
    <property type="protein sequence ID" value="BAM05214.1"/>
    <property type="molecule type" value="Genomic_DNA"/>
</dbReference>
<dbReference type="Proteomes" id="UP000007881">
    <property type="component" value="Chromosome"/>
</dbReference>
<dbReference type="CDD" id="cd05822">
    <property type="entry name" value="TLP_HIUase"/>
    <property type="match status" value="1"/>
</dbReference>
<gene>
    <name evidence="9" type="ordered locus">PSMK_30550</name>
</gene>
<dbReference type="HOGENOM" id="CLU_115536_1_0_0"/>
<reference evidence="9 10" key="1">
    <citation type="submission" date="2012-02" db="EMBL/GenBank/DDBJ databases">
        <title>Complete genome sequence of Phycisphaera mikurensis NBRC 102666.</title>
        <authorList>
            <person name="Ankai A."/>
            <person name="Hosoyama A."/>
            <person name="Terui Y."/>
            <person name="Sekine M."/>
            <person name="Fukai R."/>
            <person name="Kato Y."/>
            <person name="Nakamura S."/>
            <person name="Yamada-Narita S."/>
            <person name="Kawakoshi A."/>
            <person name="Fukunaga Y."/>
            <person name="Yamazaki S."/>
            <person name="Fujita N."/>
        </authorList>
    </citation>
    <scope>NUCLEOTIDE SEQUENCE [LARGE SCALE GENOMIC DNA]</scope>
    <source>
        <strain evidence="10">NBRC 102666 / KCTC 22515 / FYK2301M01</strain>
    </source>
</reference>
<comment type="function">
    <text evidence="2">Catalyzes the hydrolysis of 5-hydroxyisourate (HIU) to 2-oxo-4-hydroxy-4-carboxy-5-ureidoimidazoline (OHCU).</text>
</comment>
<sequence length="105" mass="11088">MSLSTHVLDTALGVPAAGMSLRLRDADGAVLAEGTTNADGRYGELPAVGAGVFVLRFETAAYFALSGRPCFYPSVEVRFEVTDPASHHHVPLLVSPFGFSSYRGS</sequence>
<evidence type="ECO:0000256" key="2">
    <source>
        <dbReference type="ARBA" id="ARBA00002704"/>
    </source>
</evidence>
<evidence type="ECO:0000256" key="3">
    <source>
        <dbReference type="ARBA" id="ARBA00009850"/>
    </source>
</evidence>
<evidence type="ECO:0000256" key="6">
    <source>
        <dbReference type="ARBA" id="ARBA00022801"/>
    </source>
</evidence>
<keyword evidence="5 7" id="KW-0659">Purine metabolism</keyword>
<proteinExistence type="inferred from homology"/>
<comment type="subunit">
    <text evidence="4 7">Homotetramer.</text>
</comment>
<dbReference type="EC" id="3.5.2.17" evidence="7"/>
<dbReference type="InterPro" id="IPR036817">
    <property type="entry name" value="Transthyretin/HIU_hydrolase_sf"/>
</dbReference>
<dbReference type="PANTHER" id="PTHR10395">
    <property type="entry name" value="URICASE AND TRANSTHYRETIN-RELATED"/>
    <property type="match status" value="1"/>
</dbReference>
<dbReference type="NCBIfam" id="TIGR02962">
    <property type="entry name" value="hdxy_isourate"/>
    <property type="match status" value="1"/>
</dbReference>
<evidence type="ECO:0000313" key="10">
    <source>
        <dbReference type="Proteomes" id="UP000007881"/>
    </source>
</evidence>
<protein>
    <recommendedName>
        <fullName evidence="7">5-hydroxyisourate hydrolase</fullName>
        <shortName evidence="7">HIU hydrolase</shortName>
        <shortName evidence="7">HIUHase</shortName>
        <ecNumber evidence="7">3.5.2.17</ecNumber>
    </recommendedName>
</protein>
<dbReference type="RefSeq" id="WP_014438419.1">
    <property type="nucleotide sequence ID" value="NC_017080.1"/>
</dbReference>
<dbReference type="InterPro" id="IPR014306">
    <property type="entry name" value="Hydroxyisourate_hydrolase"/>
</dbReference>
<evidence type="ECO:0000313" key="9">
    <source>
        <dbReference type="EMBL" id="BAM05214.1"/>
    </source>
</evidence>
<dbReference type="eggNOG" id="COG2351">
    <property type="taxonomic scope" value="Bacteria"/>
</dbReference>
<dbReference type="KEGG" id="phm:PSMK_30550"/>